<protein>
    <submittedName>
        <fullName evidence="1">Uncharacterized protein</fullName>
    </submittedName>
</protein>
<organism evidence="1 2">
    <name type="scientific">Araneus ventricosus</name>
    <name type="common">Orbweaver spider</name>
    <name type="synonym">Epeira ventricosa</name>
    <dbReference type="NCBI Taxonomy" id="182803"/>
    <lineage>
        <taxon>Eukaryota</taxon>
        <taxon>Metazoa</taxon>
        <taxon>Ecdysozoa</taxon>
        <taxon>Arthropoda</taxon>
        <taxon>Chelicerata</taxon>
        <taxon>Arachnida</taxon>
        <taxon>Araneae</taxon>
        <taxon>Araneomorphae</taxon>
        <taxon>Entelegynae</taxon>
        <taxon>Araneoidea</taxon>
        <taxon>Araneidae</taxon>
        <taxon>Araneus</taxon>
    </lineage>
</organism>
<keyword evidence="2" id="KW-1185">Reference proteome</keyword>
<dbReference type="Proteomes" id="UP000499080">
    <property type="component" value="Unassembled WGS sequence"/>
</dbReference>
<evidence type="ECO:0000313" key="1">
    <source>
        <dbReference type="EMBL" id="GBM59776.1"/>
    </source>
</evidence>
<comment type="caution">
    <text evidence="1">The sequence shown here is derived from an EMBL/GenBank/DDBJ whole genome shotgun (WGS) entry which is preliminary data.</text>
</comment>
<reference evidence="1 2" key="1">
    <citation type="journal article" date="2019" name="Sci. Rep.">
        <title>Orb-weaving spider Araneus ventricosus genome elucidates the spidroin gene catalogue.</title>
        <authorList>
            <person name="Kono N."/>
            <person name="Nakamura H."/>
            <person name="Ohtoshi R."/>
            <person name="Moran D.A.P."/>
            <person name="Shinohara A."/>
            <person name="Yoshida Y."/>
            <person name="Fujiwara M."/>
            <person name="Mori M."/>
            <person name="Tomita M."/>
            <person name="Arakawa K."/>
        </authorList>
    </citation>
    <scope>NUCLEOTIDE SEQUENCE [LARGE SCALE GENOMIC DNA]</scope>
</reference>
<gene>
    <name evidence="1" type="ORF">AVEN_6652_1</name>
</gene>
<accession>A0A4Y2H4A2</accession>
<evidence type="ECO:0000313" key="2">
    <source>
        <dbReference type="Proteomes" id="UP000499080"/>
    </source>
</evidence>
<dbReference type="EMBL" id="BGPR01001698">
    <property type="protein sequence ID" value="GBM59776.1"/>
    <property type="molecule type" value="Genomic_DNA"/>
</dbReference>
<dbReference type="AlphaFoldDB" id="A0A4Y2H4A2"/>
<sequence>MEEMDNRKPCYTRYAEASGALNDSCCNSSNAEAGVLMVYHQVTARPFPKEVRTMEGGNTTFPFLYPTRSECPLTYPAATHWKKWMDKKN</sequence>
<proteinExistence type="predicted"/>
<name>A0A4Y2H4A2_ARAVE</name>